<organism evidence="3 4">
    <name type="scientific">Sphaceloma murrayae</name>
    <dbReference type="NCBI Taxonomy" id="2082308"/>
    <lineage>
        <taxon>Eukaryota</taxon>
        <taxon>Fungi</taxon>
        <taxon>Dikarya</taxon>
        <taxon>Ascomycota</taxon>
        <taxon>Pezizomycotina</taxon>
        <taxon>Dothideomycetes</taxon>
        <taxon>Dothideomycetidae</taxon>
        <taxon>Myriangiales</taxon>
        <taxon>Elsinoaceae</taxon>
        <taxon>Sphaceloma</taxon>
    </lineage>
</organism>
<feature type="compositionally biased region" description="Acidic residues" evidence="2">
    <location>
        <begin position="69"/>
        <end position="82"/>
    </location>
</feature>
<evidence type="ECO:0000313" key="3">
    <source>
        <dbReference type="EMBL" id="PNS20485.1"/>
    </source>
</evidence>
<dbReference type="Proteomes" id="UP000243797">
    <property type="component" value="Unassembled WGS sequence"/>
</dbReference>
<feature type="compositionally biased region" description="Polar residues" evidence="2">
    <location>
        <begin position="52"/>
        <end position="68"/>
    </location>
</feature>
<sequence length="435" mass="49275">MTFMSRSRTRPLIRPPSSEAKTHDQHHRMIGHGTWSSSPERPQRKRRRIDQSLLTYDSSVLASGNTDDASSEDQAEEGVESEDVQHSISDQRLTRTKRRTGGNHERIDSMLSITQSDKPNQPGYSDVPCPILETGDWDNDQGPAYIAKSIEQTDTEHSTIRPDEAVQSQQYNQSYHDKSPPAFVRSETAASHGMPSPNLAKELFKGFVSNYLDTKAQSRLQSTDMGIDRGGQRPDLLSPSLEQNDYHGPLNDLGQLLQNRNIQLESARQERDEAFAEVSELREGIREADSIMARQDEVIESLQIENQTAREDAEQMQSRLDEVVAQYEAAKSSVDSQKDSVASLRTELAGTKVQLEAVQKDLNDKDVRRMSREKDYWEKQARMWHREALARDQEIEKLTAQLLKKSDMAARLGANAATDRADEIIRTEDRSRIRG</sequence>
<evidence type="ECO:0000256" key="2">
    <source>
        <dbReference type="SAM" id="MobiDB-lite"/>
    </source>
</evidence>
<dbReference type="InParanoid" id="A0A2K1QZL2"/>
<feature type="coiled-coil region" evidence="1">
    <location>
        <begin position="250"/>
        <end position="361"/>
    </location>
</feature>
<dbReference type="AlphaFoldDB" id="A0A2K1QZL2"/>
<name>A0A2K1QZL2_9PEZI</name>
<keyword evidence="1" id="KW-0175">Coiled coil</keyword>
<comment type="caution">
    <text evidence="3">The sequence shown here is derived from an EMBL/GenBank/DDBJ whole genome shotgun (WGS) entry which is preliminary data.</text>
</comment>
<keyword evidence="4" id="KW-1185">Reference proteome</keyword>
<feature type="region of interest" description="Disordered" evidence="2">
    <location>
        <begin position="1"/>
        <end position="107"/>
    </location>
</feature>
<evidence type="ECO:0000313" key="4">
    <source>
        <dbReference type="Proteomes" id="UP000243797"/>
    </source>
</evidence>
<proteinExistence type="predicted"/>
<dbReference type="EMBL" id="NKHZ01000025">
    <property type="protein sequence ID" value="PNS20485.1"/>
    <property type="molecule type" value="Genomic_DNA"/>
</dbReference>
<protein>
    <submittedName>
        <fullName evidence="3">Uncharacterized protein</fullName>
    </submittedName>
</protein>
<accession>A0A2K1QZL2</accession>
<gene>
    <name evidence="3" type="ORF">CAC42_5935</name>
</gene>
<evidence type="ECO:0000256" key="1">
    <source>
        <dbReference type="SAM" id="Coils"/>
    </source>
</evidence>
<reference evidence="3 4" key="1">
    <citation type="submission" date="2017-06" db="EMBL/GenBank/DDBJ databases">
        <title>Draft genome sequence of a variant of Elsinoe murrayae.</title>
        <authorList>
            <person name="Cheng Q."/>
        </authorList>
    </citation>
    <scope>NUCLEOTIDE SEQUENCE [LARGE SCALE GENOMIC DNA]</scope>
    <source>
        <strain evidence="3 4">CQ-2017a</strain>
    </source>
</reference>